<dbReference type="EMBL" id="JAVDRG010000009">
    <property type="protein sequence ID" value="MDR6443490.1"/>
    <property type="molecule type" value="Genomic_DNA"/>
</dbReference>
<name>A0ACC6J0C8_9FLAO</name>
<organism evidence="1 2">
    <name type="scientific">Chryseobacterium bernardetii</name>
    <dbReference type="NCBI Taxonomy" id="1241978"/>
    <lineage>
        <taxon>Bacteria</taxon>
        <taxon>Pseudomonadati</taxon>
        <taxon>Bacteroidota</taxon>
        <taxon>Flavobacteriia</taxon>
        <taxon>Flavobacteriales</taxon>
        <taxon>Weeksellaceae</taxon>
        <taxon>Chryseobacterium group</taxon>
        <taxon>Chryseobacterium</taxon>
    </lineage>
</organism>
<proteinExistence type="predicted"/>
<accession>A0ACC6J0C8</accession>
<comment type="caution">
    <text evidence="1">The sequence shown here is derived from an EMBL/GenBank/DDBJ whole genome shotgun (WGS) entry which is preliminary data.</text>
</comment>
<keyword evidence="2" id="KW-1185">Reference proteome</keyword>
<gene>
    <name evidence="1" type="ORF">J2795_004240</name>
</gene>
<dbReference type="Proteomes" id="UP001184376">
    <property type="component" value="Unassembled WGS sequence"/>
</dbReference>
<sequence length="516" mass="60651">MMKKEFLLKLTPYQEVFYDNWKLNPLKGDPHIILDQTFSGTIDIERLNISLVRFVNHNLLVNSNIVKVDGELFWKSKVQLSDTTPLLVSLPNQTDYEELLKLVLKPFDLENDLLSRFYIIKQDDGKYRIIYVFSSILIDRLTDNFLHSELSKYYNNSSYDNPVSLFEQAHLLNEMNKEVRTILNNGKEVIADFWKRHLTSIENPGFKFLEVYNKSVSDYSSFNEINFEFSKEILSKTNLLTETYKLTPYAYGQLVLAILLHRISEVNHLIINYPVSIKKQQNYILGSHVNTTVKGYYFSSDSRLKDLIKQNMEYLDSLWNTKADYLPILDLMKYAPRPDILEFNFSQTSFKDLFIDYHGIADITVNDELSLNAVDMISMEQEVKNEILYFKIIYNSSQLNPELIINFIELYKNLFICILDDLLDNKTNRLISDYHLLNYEMHHRVVSSQNDTIKYYDKEATIHGLFEEQALWTPEHTALVSGDVHLSYRDLNEKANQLAHYLIQHYDIRPDELIPI</sequence>
<evidence type="ECO:0000313" key="2">
    <source>
        <dbReference type="Proteomes" id="UP001184376"/>
    </source>
</evidence>
<reference evidence="1" key="1">
    <citation type="submission" date="2023-07" db="EMBL/GenBank/DDBJ databases">
        <title>Sorghum-associated microbial communities from plants grown in Nebraska, USA.</title>
        <authorList>
            <person name="Schachtman D."/>
        </authorList>
    </citation>
    <scope>NUCLEOTIDE SEQUENCE</scope>
    <source>
        <strain evidence="1">DS1280</strain>
    </source>
</reference>
<feature type="non-terminal residue" evidence="1">
    <location>
        <position position="516"/>
    </location>
</feature>
<protein>
    <submittedName>
        <fullName evidence="1">Uncharacterized protein</fullName>
    </submittedName>
</protein>
<evidence type="ECO:0000313" key="1">
    <source>
        <dbReference type="EMBL" id="MDR6443490.1"/>
    </source>
</evidence>